<dbReference type="PROSITE" id="PS50262">
    <property type="entry name" value="G_PROTEIN_RECEP_F1_2"/>
    <property type="match status" value="1"/>
</dbReference>
<dbReference type="SUPFAM" id="SSF81321">
    <property type="entry name" value="Family A G protein-coupled receptor-like"/>
    <property type="match status" value="1"/>
</dbReference>
<evidence type="ECO:0000313" key="13">
    <source>
        <dbReference type="Proteomes" id="UP001159428"/>
    </source>
</evidence>
<reference evidence="12 13" key="1">
    <citation type="submission" date="2022-05" db="EMBL/GenBank/DDBJ databases">
        <authorList>
            <consortium name="Genoscope - CEA"/>
            <person name="William W."/>
        </authorList>
    </citation>
    <scope>NUCLEOTIDE SEQUENCE [LARGE SCALE GENOMIC DNA]</scope>
</reference>
<feature type="transmembrane region" description="Helical" evidence="10">
    <location>
        <begin position="147"/>
        <end position="167"/>
    </location>
</feature>
<gene>
    <name evidence="12" type="ORF">PMEA_00002881</name>
</gene>
<dbReference type="Gene3D" id="1.20.1070.10">
    <property type="entry name" value="Rhodopsin 7-helix transmembrane proteins"/>
    <property type="match status" value="1"/>
</dbReference>
<evidence type="ECO:0000256" key="4">
    <source>
        <dbReference type="ARBA" id="ARBA00022989"/>
    </source>
</evidence>
<sequence length="320" mass="36073">MNISTTSNSPSVDVRFYLFTQLATGISLVILSPITVISNLLLLLTIYKDPLKCFRTPASYLIIALGCVDFTTGLVIEPLFVAYRLTSYLKWSLYPGRSYESLLRIGSSISTVGLNLSFLLVLALIWSQFLAITHPQRYRSAITTRRILVFVGVSTLYFTAFTLLQFIGVSRRSLLQINLHFHATVITILLFVGSAILLRSLHRFAKESRQNEDDEDDEDDEGLRQLTVATLLLSAILIACTLAHIITLNIWFYTELKTPQDTLHLSAAITIADEMLFIKVASDAFVYAWRLPYYRKSLKLVLTRARQQTGNEATEMVTMA</sequence>
<keyword evidence="3 10" id="KW-0812">Transmembrane</keyword>
<evidence type="ECO:0000259" key="11">
    <source>
        <dbReference type="PROSITE" id="PS50262"/>
    </source>
</evidence>
<feature type="transmembrane region" description="Helical" evidence="10">
    <location>
        <begin position="179"/>
        <end position="198"/>
    </location>
</feature>
<dbReference type="AlphaFoldDB" id="A0AAU9WET8"/>
<dbReference type="InterPro" id="IPR017452">
    <property type="entry name" value="GPCR_Rhodpsn_7TM"/>
</dbReference>
<keyword evidence="13" id="KW-1185">Reference proteome</keyword>
<keyword evidence="2" id="KW-1003">Cell membrane</keyword>
<keyword evidence="8" id="KW-0325">Glycoprotein</keyword>
<keyword evidence="4 10" id="KW-1133">Transmembrane helix</keyword>
<feature type="transmembrane region" description="Helical" evidence="10">
    <location>
        <begin position="265"/>
        <end position="289"/>
    </location>
</feature>
<name>A0AAU9WET8_9CNID</name>
<evidence type="ECO:0000256" key="7">
    <source>
        <dbReference type="ARBA" id="ARBA00023170"/>
    </source>
</evidence>
<evidence type="ECO:0000256" key="3">
    <source>
        <dbReference type="ARBA" id="ARBA00022692"/>
    </source>
</evidence>
<evidence type="ECO:0000256" key="2">
    <source>
        <dbReference type="ARBA" id="ARBA00022475"/>
    </source>
</evidence>
<feature type="domain" description="G-protein coupled receptors family 1 profile" evidence="11">
    <location>
        <begin position="38"/>
        <end position="167"/>
    </location>
</feature>
<feature type="transmembrane region" description="Helical" evidence="10">
    <location>
        <begin position="103"/>
        <end position="126"/>
    </location>
</feature>
<comment type="subcellular location">
    <subcellularLocation>
        <location evidence="1">Cell membrane</location>
        <topology evidence="1">Multi-pass membrane protein</topology>
    </subcellularLocation>
</comment>
<evidence type="ECO:0000256" key="9">
    <source>
        <dbReference type="ARBA" id="ARBA00023224"/>
    </source>
</evidence>
<evidence type="ECO:0000256" key="5">
    <source>
        <dbReference type="ARBA" id="ARBA00023040"/>
    </source>
</evidence>
<evidence type="ECO:0000313" key="12">
    <source>
        <dbReference type="EMBL" id="CAH3109208.1"/>
    </source>
</evidence>
<keyword evidence="6 10" id="KW-0472">Membrane</keyword>
<evidence type="ECO:0000256" key="10">
    <source>
        <dbReference type="SAM" id="Phobius"/>
    </source>
</evidence>
<proteinExistence type="predicted"/>
<accession>A0AAU9WET8</accession>
<evidence type="ECO:0000256" key="8">
    <source>
        <dbReference type="ARBA" id="ARBA00023180"/>
    </source>
</evidence>
<keyword evidence="7" id="KW-0675">Receptor</keyword>
<dbReference type="GO" id="GO:0005886">
    <property type="term" value="C:plasma membrane"/>
    <property type="evidence" value="ECO:0007669"/>
    <property type="project" value="UniProtKB-SubCell"/>
</dbReference>
<dbReference type="PANTHER" id="PTHR24246:SF27">
    <property type="entry name" value="ADENOSINE RECEPTOR, ISOFORM A"/>
    <property type="match status" value="1"/>
</dbReference>
<keyword evidence="5" id="KW-0297">G-protein coupled receptor</keyword>
<feature type="transmembrane region" description="Helical" evidence="10">
    <location>
        <begin position="58"/>
        <end position="83"/>
    </location>
</feature>
<dbReference type="PANTHER" id="PTHR24246">
    <property type="entry name" value="OLFACTORY RECEPTOR AND ADENOSINE RECEPTOR"/>
    <property type="match status" value="1"/>
</dbReference>
<organism evidence="12 13">
    <name type="scientific">Pocillopora meandrina</name>
    <dbReference type="NCBI Taxonomy" id="46732"/>
    <lineage>
        <taxon>Eukaryota</taxon>
        <taxon>Metazoa</taxon>
        <taxon>Cnidaria</taxon>
        <taxon>Anthozoa</taxon>
        <taxon>Hexacorallia</taxon>
        <taxon>Scleractinia</taxon>
        <taxon>Astrocoeniina</taxon>
        <taxon>Pocilloporidae</taxon>
        <taxon>Pocillopora</taxon>
    </lineage>
</organism>
<evidence type="ECO:0000256" key="1">
    <source>
        <dbReference type="ARBA" id="ARBA00004651"/>
    </source>
</evidence>
<feature type="transmembrane region" description="Helical" evidence="10">
    <location>
        <begin position="16"/>
        <end position="46"/>
    </location>
</feature>
<evidence type="ECO:0000256" key="6">
    <source>
        <dbReference type="ARBA" id="ARBA00023136"/>
    </source>
</evidence>
<dbReference type="GO" id="GO:0004930">
    <property type="term" value="F:G protein-coupled receptor activity"/>
    <property type="evidence" value="ECO:0007669"/>
    <property type="project" value="UniProtKB-KW"/>
</dbReference>
<dbReference type="EMBL" id="CALNXJ010000011">
    <property type="protein sequence ID" value="CAH3109208.1"/>
    <property type="molecule type" value="Genomic_DNA"/>
</dbReference>
<comment type="caution">
    <text evidence="12">The sequence shown here is derived from an EMBL/GenBank/DDBJ whole genome shotgun (WGS) entry which is preliminary data.</text>
</comment>
<protein>
    <recommendedName>
        <fullName evidence="11">G-protein coupled receptors family 1 profile domain-containing protein</fullName>
    </recommendedName>
</protein>
<feature type="transmembrane region" description="Helical" evidence="10">
    <location>
        <begin position="231"/>
        <end position="253"/>
    </location>
</feature>
<keyword evidence="9" id="KW-0807">Transducer</keyword>
<dbReference type="Proteomes" id="UP001159428">
    <property type="component" value="Unassembled WGS sequence"/>
</dbReference>